<protein>
    <recommendedName>
        <fullName evidence="2">Toluene tolerance protein</fullName>
    </recommendedName>
</protein>
<evidence type="ECO:0000313" key="1">
    <source>
        <dbReference type="EMBL" id="SVC09868.1"/>
    </source>
</evidence>
<evidence type="ECO:0008006" key="2">
    <source>
        <dbReference type="Google" id="ProtNLM"/>
    </source>
</evidence>
<dbReference type="Pfam" id="PF05494">
    <property type="entry name" value="MlaC"/>
    <property type="match status" value="1"/>
</dbReference>
<sequence length="196" mass="22424">MKILKLVLVIFISFILNSISLAKDPSDLINGIVNEASLVLKSSDPVESKIIKLNDIAERSVDISGIGMYALGKHKKTMSEDQKAKYKKLFRSYFLKSFSSRLVDYTDPRINVVSQKKINERYTIVNSILEATSKRPKVRIDWRIYTKNPDRPLIRDLIVEGLSLARTQKEEFNSVIQNNDGDVNALFKTLEEFLIK</sequence>
<dbReference type="Gene3D" id="3.10.450.710">
    <property type="entry name" value="Tgt2/MlaC"/>
    <property type="match status" value="1"/>
</dbReference>
<name>A0A382JDQ4_9ZZZZ</name>
<reference evidence="1" key="1">
    <citation type="submission" date="2018-05" db="EMBL/GenBank/DDBJ databases">
        <authorList>
            <person name="Lanie J.A."/>
            <person name="Ng W.-L."/>
            <person name="Kazmierczak K.M."/>
            <person name="Andrzejewski T.M."/>
            <person name="Davidsen T.M."/>
            <person name="Wayne K.J."/>
            <person name="Tettelin H."/>
            <person name="Glass J.I."/>
            <person name="Rusch D."/>
            <person name="Podicherti R."/>
            <person name="Tsui H.-C.T."/>
            <person name="Winkler M.E."/>
        </authorList>
    </citation>
    <scope>NUCLEOTIDE SEQUENCE</scope>
</reference>
<dbReference type="PANTHER" id="PTHR36573">
    <property type="entry name" value="INTERMEMBRANE PHOSPHOLIPID TRANSPORT SYSTEM BINDING PROTEIN MLAC"/>
    <property type="match status" value="1"/>
</dbReference>
<accession>A0A382JDQ4</accession>
<dbReference type="EMBL" id="UINC01073462">
    <property type="protein sequence ID" value="SVC09868.1"/>
    <property type="molecule type" value="Genomic_DNA"/>
</dbReference>
<proteinExistence type="predicted"/>
<dbReference type="InterPro" id="IPR042245">
    <property type="entry name" value="Tgt2/MlaC_sf"/>
</dbReference>
<dbReference type="AlphaFoldDB" id="A0A382JDQ4"/>
<dbReference type="InterPro" id="IPR008869">
    <property type="entry name" value="MlaC/ttg2D"/>
</dbReference>
<gene>
    <name evidence="1" type="ORF">METZ01_LOCUS262722</name>
</gene>
<dbReference type="PANTHER" id="PTHR36573:SF1">
    <property type="entry name" value="INTERMEMBRANE PHOSPHOLIPID TRANSPORT SYSTEM BINDING PROTEIN MLAC"/>
    <property type="match status" value="1"/>
</dbReference>
<organism evidence="1">
    <name type="scientific">marine metagenome</name>
    <dbReference type="NCBI Taxonomy" id="408172"/>
    <lineage>
        <taxon>unclassified sequences</taxon>
        <taxon>metagenomes</taxon>
        <taxon>ecological metagenomes</taxon>
    </lineage>
</organism>